<dbReference type="SUPFAM" id="SSF52833">
    <property type="entry name" value="Thioredoxin-like"/>
    <property type="match status" value="1"/>
</dbReference>
<dbReference type="Pfam" id="PF13417">
    <property type="entry name" value="GST_N_3"/>
    <property type="match status" value="1"/>
</dbReference>
<feature type="domain" description="GST N-terminal" evidence="1">
    <location>
        <begin position="6"/>
        <end position="86"/>
    </location>
</feature>
<evidence type="ECO:0000313" key="3">
    <source>
        <dbReference type="Proteomes" id="UP000799772"/>
    </source>
</evidence>
<dbReference type="InterPro" id="IPR036282">
    <property type="entry name" value="Glutathione-S-Trfase_C_sf"/>
</dbReference>
<dbReference type="CDD" id="cd00570">
    <property type="entry name" value="GST_N_family"/>
    <property type="match status" value="1"/>
</dbReference>
<dbReference type="Gene3D" id="3.40.30.110">
    <property type="match status" value="2"/>
</dbReference>
<name>A0A9P4ILI1_9PEZI</name>
<comment type="caution">
    <text evidence="2">The sequence shown here is derived from an EMBL/GenBank/DDBJ whole genome shotgun (WGS) entry which is preliminary data.</text>
</comment>
<sequence length="360" mass="40186">MASSTPPVVLFGYDSSVFTQKVRLCLRIKQIPYTYVTVPSMMPRPVLKDNFNLTYRKIPVLLIGRELYIDTSLIIEALEHFFSEGYHSLYPRAADGRDYRPIIRGFASYWTDRPFFRVTTGLIPPTVWNSQFGVDRANLIGHKLDPAKLGAKVTSNKSKLDMHLSILEPLFHSGGDWVFSAPTPSLADVALHYQLNWGNDMAVGRGLANLSGGELEDTNLDGLEAFFNDRRYPGLSRWFKRFKDHIDNLPLTETKVADPSAVLATLKSYEGPSNPPKMLPTGAPPMQELDEANQLTPGTLVSIAPDDTGRESPTLGTLLAISTEEIVIKPEELDIPARVPVNIHFPRIGFEIRPVNRGRL</sequence>
<accession>A0A9P4ILI1</accession>
<reference evidence="2" key="1">
    <citation type="journal article" date="2020" name="Stud. Mycol.">
        <title>101 Dothideomycetes genomes: a test case for predicting lifestyles and emergence of pathogens.</title>
        <authorList>
            <person name="Haridas S."/>
            <person name="Albert R."/>
            <person name="Binder M."/>
            <person name="Bloem J."/>
            <person name="Labutti K."/>
            <person name="Salamov A."/>
            <person name="Andreopoulos B."/>
            <person name="Baker S."/>
            <person name="Barry K."/>
            <person name="Bills G."/>
            <person name="Bluhm B."/>
            <person name="Cannon C."/>
            <person name="Castanera R."/>
            <person name="Culley D."/>
            <person name="Daum C."/>
            <person name="Ezra D."/>
            <person name="Gonzalez J."/>
            <person name="Henrissat B."/>
            <person name="Kuo A."/>
            <person name="Liang C."/>
            <person name="Lipzen A."/>
            <person name="Lutzoni F."/>
            <person name="Magnuson J."/>
            <person name="Mondo S."/>
            <person name="Nolan M."/>
            <person name="Ohm R."/>
            <person name="Pangilinan J."/>
            <person name="Park H.-J."/>
            <person name="Ramirez L."/>
            <person name="Alfaro M."/>
            <person name="Sun H."/>
            <person name="Tritt A."/>
            <person name="Yoshinaga Y."/>
            <person name="Zwiers L.-H."/>
            <person name="Turgeon B."/>
            <person name="Goodwin S."/>
            <person name="Spatafora J."/>
            <person name="Crous P."/>
            <person name="Grigoriev I."/>
        </authorList>
    </citation>
    <scope>NUCLEOTIDE SEQUENCE</scope>
    <source>
        <strain evidence="2">CBS 133067</strain>
    </source>
</reference>
<evidence type="ECO:0000259" key="1">
    <source>
        <dbReference type="PROSITE" id="PS50404"/>
    </source>
</evidence>
<evidence type="ECO:0000313" key="2">
    <source>
        <dbReference type="EMBL" id="KAF2103349.1"/>
    </source>
</evidence>
<organism evidence="2 3">
    <name type="scientific">Rhizodiscina lignyota</name>
    <dbReference type="NCBI Taxonomy" id="1504668"/>
    <lineage>
        <taxon>Eukaryota</taxon>
        <taxon>Fungi</taxon>
        <taxon>Dikarya</taxon>
        <taxon>Ascomycota</taxon>
        <taxon>Pezizomycotina</taxon>
        <taxon>Dothideomycetes</taxon>
        <taxon>Pleosporomycetidae</taxon>
        <taxon>Aulographales</taxon>
        <taxon>Rhizodiscinaceae</taxon>
        <taxon>Rhizodiscina</taxon>
    </lineage>
</organism>
<keyword evidence="3" id="KW-1185">Reference proteome</keyword>
<proteinExistence type="predicted"/>
<dbReference type="Pfam" id="PF25907">
    <property type="entry name" value="DUF7962"/>
    <property type="match status" value="1"/>
</dbReference>
<dbReference type="InterPro" id="IPR036249">
    <property type="entry name" value="Thioredoxin-like_sf"/>
</dbReference>
<dbReference type="Proteomes" id="UP000799772">
    <property type="component" value="Unassembled WGS sequence"/>
</dbReference>
<dbReference type="OrthoDB" id="202840at2759"/>
<dbReference type="PROSITE" id="PS50404">
    <property type="entry name" value="GST_NTER"/>
    <property type="match status" value="1"/>
</dbReference>
<gene>
    <name evidence="2" type="ORF">NA57DRAFT_33575</name>
</gene>
<dbReference type="InterPro" id="IPR004045">
    <property type="entry name" value="Glutathione_S-Trfase_N"/>
</dbReference>
<protein>
    <recommendedName>
        <fullName evidence="1">GST N-terminal domain-containing protein</fullName>
    </recommendedName>
</protein>
<dbReference type="InterPro" id="IPR058268">
    <property type="entry name" value="DUF7962"/>
</dbReference>
<dbReference type="SUPFAM" id="SSF47616">
    <property type="entry name" value="GST C-terminal domain-like"/>
    <property type="match status" value="1"/>
</dbReference>
<dbReference type="EMBL" id="ML978122">
    <property type="protein sequence ID" value="KAF2103349.1"/>
    <property type="molecule type" value="Genomic_DNA"/>
</dbReference>
<dbReference type="AlphaFoldDB" id="A0A9P4ILI1"/>